<evidence type="ECO:0000256" key="5">
    <source>
        <dbReference type="ARBA" id="ARBA00023242"/>
    </source>
</evidence>
<dbReference type="EMBL" id="KQ947423">
    <property type="protein sequence ID" value="KUJ12707.1"/>
    <property type="molecule type" value="Genomic_DNA"/>
</dbReference>
<accession>A0A194WYM6</accession>
<name>A0A194WYM6_MOLSC</name>
<feature type="domain" description="C2H2-type" evidence="9">
    <location>
        <begin position="21"/>
        <end position="48"/>
    </location>
</feature>
<dbReference type="InterPro" id="IPR013087">
    <property type="entry name" value="Znf_C2H2_type"/>
</dbReference>
<feature type="region of interest" description="Disordered" evidence="7">
    <location>
        <begin position="118"/>
        <end position="212"/>
    </location>
</feature>
<dbReference type="PANTHER" id="PTHR47660:SF7">
    <property type="entry name" value="TRANSCRIPTION FACTOR WITH C2H2 AND ZN(2)-CYS(6) DNA BINDING DOMAIN (EUROFUNG)"/>
    <property type="match status" value="1"/>
</dbReference>
<keyword evidence="1" id="KW-0479">Metal-binding</keyword>
<evidence type="ECO:0000256" key="2">
    <source>
        <dbReference type="ARBA" id="ARBA00022833"/>
    </source>
</evidence>
<keyword evidence="4" id="KW-0804">Transcription</keyword>
<dbReference type="PROSITE" id="PS50048">
    <property type="entry name" value="ZN2_CY6_FUNGAL_2"/>
    <property type="match status" value="1"/>
</dbReference>
<proteinExistence type="predicted"/>
<dbReference type="GO" id="GO:0003677">
    <property type="term" value="F:DNA binding"/>
    <property type="evidence" value="ECO:0007669"/>
    <property type="project" value="InterPro"/>
</dbReference>
<keyword evidence="3" id="KW-0805">Transcription regulation</keyword>
<evidence type="ECO:0000256" key="4">
    <source>
        <dbReference type="ARBA" id="ARBA00023163"/>
    </source>
</evidence>
<dbReference type="SUPFAM" id="SSF57701">
    <property type="entry name" value="Zn2/Cys6 DNA-binding domain"/>
    <property type="match status" value="1"/>
</dbReference>
<dbReference type="InterPro" id="IPR036864">
    <property type="entry name" value="Zn2-C6_fun-type_DNA-bd_sf"/>
</dbReference>
<feature type="compositionally biased region" description="Polar residues" evidence="7">
    <location>
        <begin position="137"/>
        <end position="169"/>
    </location>
</feature>
<evidence type="ECO:0000259" key="8">
    <source>
        <dbReference type="PROSITE" id="PS50048"/>
    </source>
</evidence>
<dbReference type="PROSITE" id="PS00463">
    <property type="entry name" value="ZN2_CY6_FUNGAL_1"/>
    <property type="match status" value="1"/>
</dbReference>
<feature type="compositionally biased region" description="Polar residues" evidence="7">
    <location>
        <begin position="177"/>
        <end position="212"/>
    </location>
</feature>
<evidence type="ECO:0000256" key="1">
    <source>
        <dbReference type="ARBA" id="ARBA00022723"/>
    </source>
</evidence>
<dbReference type="PROSITE" id="PS00028">
    <property type="entry name" value="ZINC_FINGER_C2H2_1"/>
    <property type="match status" value="2"/>
</dbReference>
<dbReference type="OrthoDB" id="654211at2759"/>
<dbReference type="Gene3D" id="3.30.160.60">
    <property type="entry name" value="Classic Zinc Finger"/>
    <property type="match status" value="2"/>
</dbReference>
<reference evidence="10 11" key="1">
    <citation type="submission" date="2015-10" db="EMBL/GenBank/DDBJ databases">
        <title>Full genome of DAOMC 229536 Phialocephala scopiformis, a fungal endophyte of spruce producing the potent anti-insectan compound rugulosin.</title>
        <authorList>
            <consortium name="DOE Joint Genome Institute"/>
            <person name="Walker A.K."/>
            <person name="Frasz S.L."/>
            <person name="Seifert K.A."/>
            <person name="Miller J.D."/>
            <person name="Mondo S.J."/>
            <person name="Labutti K."/>
            <person name="Lipzen A."/>
            <person name="Dockter R."/>
            <person name="Kennedy M."/>
            <person name="Grigoriev I.V."/>
            <person name="Spatafora J.W."/>
        </authorList>
    </citation>
    <scope>NUCLEOTIDE SEQUENCE [LARGE SCALE GENOMIC DNA]</scope>
    <source>
        <strain evidence="10 11">CBS 120377</strain>
    </source>
</reference>
<evidence type="ECO:0000259" key="9">
    <source>
        <dbReference type="PROSITE" id="PS50157"/>
    </source>
</evidence>
<dbReference type="AlphaFoldDB" id="A0A194WYM6"/>
<dbReference type="GO" id="GO:0006351">
    <property type="term" value="P:DNA-templated transcription"/>
    <property type="evidence" value="ECO:0007669"/>
    <property type="project" value="InterPro"/>
</dbReference>
<dbReference type="CDD" id="cd00067">
    <property type="entry name" value="GAL4"/>
    <property type="match status" value="1"/>
</dbReference>
<dbReference type="InParanoid" id="A0A194WYM6"/>
<dbReference type="Pfam" id="PF04082">
    <property type="entry name" value="Fungal_trans"/>
    <property type="match status" value="1"/>
</dbReference>
<evidence type="ECO:0000256" key="7">
    <source>
        <dbReference type="SAM" id="MobiDB-lite"/>
    </source>
</evidence>
<dbReference type="InterPro" id="IPR007219">
    <property type="entry name" value="XnlR_reg_dom"/>
</dbReference>
<dbReference type="Proteomes" id="UP000070700">
    <property type="component" value="Unassembled WGS sequence"/>
</dbReference>
<evidence type="ECO:0000256" key="3">
    <source>
        <dbReference type="ARBA" id="ARBA00023015"/>
    </source>
</evidence>
<dbReference type="SMART" id="SM00355">
    <property type="entry name" value="ZnF_C2H2"/>
    <property type="match status" value="2"/>
</dbReference>
<evidence type="ECO:0000313" key="11">
    <source>
        <dbReference type="Proteomes" id="UP000070700"/>
    </source>
</evidence>
<sequence>MERTSPEGSFGQDASDPAGRFQCLECRQTFGRAEHLTRHSRSHTKERYLKCSVCRKGFYRTDALRRHELTHKEPRRSALARGGRACITCAAARRKCSGETPCSGCQKRALECRYPDRAKRATSDHSSPTNGDIRPPDTTTATRLQTTEHPMANSDSPMSWSHTSDSPQMSGHEHVQDQSTMDNQIRSSPTFTTTSYDNPFANQGPTQSEVNRSQDPVAIQSLLQETQQAQSLASQGNMNIDSVNTSTPWFQNNFSSINWLPENWTPDFRIEENQPGSFHQDTLTFGPNVPPSPGMSRFAVAPEHIDVGPPASIRRKDYVGAQELSSPGSQSTHSGGHFYIDGDGARLPRVRKAPYRHSDSYSHNFLHDHQNLYPTFTFPETDDYHQDGTGTSTVNTIPPNVYSEICRIFNLTCISSNHYPNFQGGSSFPSPQTLSRFVHHYTQNFLSILPFTHSSTFDLSTAHWLLILAMATIGSHYSENPGAEIVTVALHEFLRRAILTVVEIGGNSKPELLVLTQIKLLSCVGMIYSGNERLKALARGTQSDLISFCERDWKRLSECPQLSSENQDQIGQDWKVWCQAESSRRTGYCIWLLDCMWTFHFQSRSLLSLEDAKIPIPCQEVLWEANSALDWQQLYSCATPSPSLHSAIQLAYIEKRIQSSTGEFSRILCIHALFRRTWEVESYFKQPLTQWTPTAEKQNISTLERSIPVWLPGISTYAKWRNSACDCLDILHWHANSVIGAASGMEHPTVLHLHLARVILLTPYRQILQLAQLMTSELQPSDELDITSLRKYIQRWALEDQHKARLAMIHAGVLFWHVRRYSTDAFYEPSSVLLATLVLWAYGSFALPTSGVSAQREGESPQADDDDAESLFPTSMQLDRPADDELVQLFVKRGAGMKANITGVGNLCSVKGPVRVLVEGRNLLAGLKTWGYSRQAIRTLSALIEVLRPDGAT</sequence>
<keyword evidence="5" id="KW-0539">Nucleus</keyword>
<gene>
    <name evidence="10" type="ORF">LY89DRAFT_651971</name>
</gene>
<dbReference type="PANTHER" id="PTHR47660">
    <property type="entry name" value="TRANSCRIPTION FACTOR WITH C2H2 AND ZN(2)-CYS(6) DNA BINDING DOMAIN (EUROFUNG)-RELATED-RELATED"/>
    <property type="match status" value="1"/>
</dbReference>
<dbReference type="Gene3D" id="4.10.240.10">
    <property type="entry name" value="Zn(2)-C6 fungal-type DNA-binding domain"/>
    <property type="match status" value="1"/>
</dbReference>
<keyword evidence="6" id="KW-0863">Zinc-finger</keyword>
<dbReference type="InterPro" id="IPR036236">
    <property type="entry name" value="Znf_C2H2_sf"/>
</dbReference>
<dbReference type="GeneID" id="28821911"/>
<keyword evidence="2" id="KW-0862">Zinc</keyword>
<dbReference type="CDD" id="cd12148">
    <property type="entry name" value="fungal_TF_MHR"/>
    <property type="match status" value="1"/>
</dbReference>
<dbReference type="KEGG" id="psco:LY89DRAFT_651971"/>
<feature type="compositionally biased region" description="Polar residues" evidence="7">
    <location>
        <begin position="323"/>
        <end position="334"/>
    </location>
</feature>
<dbReference type="GO" id="GO:0008270">
    <property type="term" value="F:zinc ion binding"/>
    <property type="evidence" value="ECO:0007669"/>
    <property type="project" value="UniProtKB-KW"/>
</dbReference>
<protein>
    <submittedName>
        <fullName evidence="10">Uncharacterized protein</fullName>
    </submittedName>
</protein>
<feature type="domain" description="C2H2-type" evidence="9">
    <location>
        <begin position="49"/>
        <end position="76"/>
    </location>
</feature>
<dbReference type="GO" id="GO:0000981">
    <property type="term" value="F:DNA-binding transcription factor activity, RNA polymerase II-specific"/>
    <property type="evidence" value="ECO:0007669"/>
    <property type="project" value="InterPro"/>
</dbReference>
<dbReference type="InterPro" id="IPR001138">
    <property type="entry name" value="Zn2Cys6_DnaBD"/>
</dbReference>
<keyword evidence="11" id="KW-1185">Reference proteome</keyword>
<dbReference type="SMART" id="SM00066">
    <property type="entry name" value="GAL4"/>
    <property type="match status" value="1"/>
</dbReference>
<organism evidence="10 11">
    <name type="scientific">Mollisia scopiformis</name>
    <name type="common">Conifer needle endophyte fungus</name>
    <name type="synonym">Phialocephala scopiformis</name>
    <dbReference type="NCBI Taxonomy" id="149040"/>
    <lineage>
        <taxon>Eukaryota</taxon>
        <taxon>Fungi</taxon>
        <taxon>Dikarya</taxon>
        <taxon>Ascomycota</taxon>
        <taxon>Pezizomycotina</taxon>
        <taxon>Leotiomycetes</taxon>
        <taxon>Helotiales</taxon>
        <taxon>Mollisiaceae</taxon>
        <taxon>Mollisia</taxon>
    </lineage>
</organism>
<dbReference type="SUPFAM" id="SSF57667">
    <property type="entry name" value="beta-beta-alpha zinc fingers"/>
    <property type="match status" value="1"/>
</dbReference>
<feature type="region of interest" description="Disordered" evidence="7">
    <location>
        <begin position="323"/>
        <end position="343"/>
    </location>
</feature>
<feature type="domain" description="Zn(2)-C6 fungal-type" evidence="8">
    <location>
        <begin position="85"/>
        <end position="114"/>
    </location>
</feature>
<evidence type="ECO:0000313" key="10">
    <source>
        <dbReference type="EMBL" id="KUJ12707.1"/>
    </source>
</evidence>
<dbReference type="Pfam" id="PF00172">
    <property type="entry name" value="Zn_clus"/>
    <property type="match status" value="1"/>
</dbReference>
<dbReference type="PROSITE" id="PS50157">
    <property type="entry name" value="ZINC_FINGER_C2H2_2"/>
    <property type="match status" value="2"/>
</dbReference>
<dbReference type="RefSeq" id="XP_018067062.1">
    <property type="nucleotide sequence ID" value="XM_018212185.1"/>
</dbReference>
<evidence type="ECO:0000256" key="6">
    <source>
        <dbReference type="PROSITE-ProRule" id="PRU00042"/>
    </source>
</evidence>